<dbReference type="InterPro" id="IPR013083">
    <property type="entry name" value="Znf_RING/FYVE/PHD"/>
</dbReference>
<comment type="caution">
    <text evidence="2">The sequence shown here is derived from an EMBL/GenBank/DDBJ whole genome shotgun (WGS) entry which is preliminary data.</text>
</comment>
<dbReference type="InterPro" id="IPR001607">
    <property type="entry name" value="Znf_UBP"/>
</dbReference>
<evidence type="ECO:0000313" key="3">
    <source>
        <dbReference type="Proteomes" id="UP001595607"/>
    </source>
</evidence>
<reference evidence="3" key="1">
    <citation type="journal article" date="2019" name="Int. J. Syst. Evol. Microbiol.">
        <title>The Global Catalogue of Microorganisms (GCM) 10K type strain sequencing project: providing services to taxonomists for standard genome sequencing and annotation.</title>
        <authorList>
            <consortium name="The Broad Institute Genomics Platform"/>
            <consortium name="The Broad Institute Genome Sequencing Center for Infectious Disease"/>
            <person name="Wu L."/>
            <person name="Ma J."/>
        </authorList>
    </citation>
    <scope>NUCLEOTIDE SEQUENCE [LARGE SCALE GENOMIC DNA]</scope>
    <source>
        <strain evidence="3">KCTC 22245</strain>
    </source>
</reference>
<feature type="domain" description="UBP-type" evidence="1">
    <location>
        <begin position="2"/>
        <end position="97"/>
    </location>
</feature>
<organism evidence="2 3">
    <name type="scientific">Parvularcula lutaonensis</name>
    <dbReference type="NCBI Taxonomy" id="491923"/>
    <lineage>
        <taxon>Bacteria</taxon>
        <taxon>Pseudomonadati</taxon>
        <taxon>Pseudomonadota</taxon>
        <taxon>Alphaproteobacteria</taxon>
        <taxon>Parvularculales</taxon>
        <taxon>Parvularculaceae</taxon>
        <taxon>Parvularcula</taxon>
    </lineage>
</organism>
<evidence type="ECO:0000259" key="1">
    <source>
        <dbReference type="PROSITE" id="PS50271"/>
    </source>
</evidence>
<evidence type="ECO:0000313" key="2">
    <source>
        <dbReference type="EMBL" id="MFC3302359.1"/>
    </source>
</evidence>
<protein>
    <submittedName>
        <fullName evidence="2">UBP-type zinc finger domain-containing protein</fullName>
    </submittedName>
</protein>
<dbReference type="EMBL" id="JBHRVA010000002">
    <property type="protein sequence ID" value="MFC3302359.1"/>
    <property type="molecule type" value="Genomic_DNA"/>
</dbReference>
<name>A0ABV7MCI8_9PROT</name>
<dbReference type="Proteomes" id="UP001595607">
    <property type="component" value="Unassembled WGS sequence"/>
</dbReference>
<proteinExistence type="predicted"/>
<dbReference type="Gene3D" id="3.30.40.10">
    <property type="entry name" value="Zinc/RING finger domain, C3HC4 (zinc finger)"/>
    <property type="match status" value="1"/>
</dbReference>
<keyword evidence="3" id="KW-1185">Reference proteome</keyword>
<gene>
    <name evidence="2" type="ORF">ACFONP_06400</name>
</gene>
<dbReference type="PROSITE" id="PS50271">
    <property type="entry name" value="ZF_UBP"/>
    <property type="match status" value="1"/>
</dbReference>
<dbReference type="Pfam" id="PF02148">
    <property type="entry name" value="zf-UBP"/>
    <property type="match status" value="1"/>
</dbReference>
<accession>A0ABV7MCI8</accession>
<sequence>MANCEHAASVTYLVPREEEKEGAVCADCIAMGGQWVHLRKCLHCGQVGCCDSSPNRHARKHAAAHSHPVICSMEPKEIWSYCFEDEVALKIPRDRGR</sequence>
<dbReference type="RefSeq" id="WP_189570544.1">
    <property type="nucleotide sequence ID" value="NZ_BMXU01000001.1"/>
</dbReference>
<dbReference type="SUPFAM" id="SSF57850">
    <property type="entry name" value="RING/U-box"/>
    <property type="match status" value="1"/>
</dbReference>